<dbReference type="InterPro" id="IPR018538">
    <property type="entry name" value="HerA_barrel_dom"/>
</dbReference>
<dbReference type="Pfam" id="PF01935">
    <property type="entry name" value="DUF87"/>
    <property type="match status" value="1"/>
</dbReference>
<name>Q97C74_THEVO</name>
<dbReference type="RefSeq" id="WP_241760297.1">
    <property type="nucleotide sequence ID" value="NC_002689.2"/>
</dbReference>
<dbReference type="InterPro" id="IPR002789">
    <property type="entry name" value="HerA_central"/>
</dbReference>
<sequence>MQGQEYEIGLTVGDNRSDIFTFVISPESQIRKWEYVYIKAGETNLLGRIEDLLSKSDLLNDRMDYESVKKYTTSNIKDNVDICVVKIIGAVKDGIISRSRYLIRPGQPVFRATKEMLESIFKFDDQRSLEIGYLADQPDVKIFANINGLRRHLSIIAQTGAGKSHTAGVLMEELLKKGASIIVLDPHADYVLMKNSDKAIYRDNIKVFRTPMSTGRYTAKLGKVDEFTIKFQDLNDEEVREIMGIHENFVNQSKIVKDVMEKLTGRKDVDEFIQKSEQIDTEKRIAARIKYLKKIKAIFGDKTTDVSEYLAPSRMSVIDLSGLDQSLANYFAYKVISQAYDAKVTGSFEYPVFLFIEEAHNFAPPMKVKGSGVSQMLYDTIKKIAAEGRKFGIFLVIITQRPGKIDQDVLSQCNSQIILRITNPSDQKAILESSENISESLMSDLPSLDVGEAIIVGEIVKMPVIAKIRQRETEEGGLDVDIVEMLQKARMEAEKRNDPRAIVENVKKLME</sequence>
<evidence type="ECO:0000256" key="4">
    <source>
        <dbReference type="ARBA" id="ARBA00048988"/>
    </source>
</evidence>
<protein>
    <submittedName>
        <fullName evidence="7">Uncharacterized protein</fullName>
    </submittedName>
</protein>
<comment type="catalytic activity">
    <reaction evidence="3">
        <text>ATP + H2O = ADP + phosphate + H(+)</text>
        <dbReference type="Rhea" id="RHEA:13065"/>
        <dbReference type="ChEBI" id="CHEBI:15377"/>
        <dbReference type="ChEBI" id="CHEBI:15378"/>
        <dbReference type="ChEBI" id="CHEBI:30616"/>
        <dbReference type="ChEBI" id="CHEBI:43474"/>
        <dbReference type="ChEBI" id="CHEBI:456216"/>
        <dbReference type="EC" id="5.6.2.3"/>
    </reaction>
</comment>
<dbReference type="KEGG" id="tvo:TVG0239138"/>
<dbReference type="PANTHER" id="PTHR42957:SF1">
    <property type="entry name" value="HELICASE MJ1565-RELATED"/>
    <property type="match status" value="1"/>
</dbReference>
<evidence type="ECO:0000256" key="2">
    <source>
        <dbReference type="ARBA" id="ARBA00034617"/>
    </source>
</evidence>
<reference evidence="7 8" key="1">
    <citation type="journal article" date="1999" name="Proc. Jpn. Acad.">
        <title>Determination of the complete genomic DNA sequence of Thermoplasma volvanium GSS1.</title>
        <authorList>
            <person name="Kawashima T."/>
            <person name="Yamamoto Y."/>
            <person name="Aramaki H."/>
            <person name="Nunoshiba T."/>
            <person name="Kawamoto T."/>
            <person name="Watanabe K."/>
            <person name="Yamazaki M."/>
            <person name="Kanehori K."/>
            <person name="Amano N."/>
            <person name="Ohya Y."/>
            <person name="Makino K."/>
            <person name="Suzuki M."/>
        </authorList>
    </citation>
    <scope>NUCLEOTIDE SEQUENCE [LARGE SCALE GENOMIC DNA]</scope>
    <source>
        <strain evidence="8">ATCC 51530 / DSM 4299 / JCM 9571 / NBRC 15438 / GSS1</strain>
    </source>
</reference>
<accession>Q97C74</accession>
<dbReference type="EMBL" id="BA000011">
    <property type="protein sequence ID" value="BAB59372.1"/>
    <property type="molecule type" value="Genomic_DNA"/>
</dbReference>
<evidence type="ECO:0000256" key="1">
    <source>
        <dbReference type="ARBA" id="ARBA00007816"/>
    </source>
</evidence>
<dbReference type="Pfam" id="PF09378">
    <property type="entry name" value="HAS-barrel"/>
    <property type="match status" value="1"/>
</dbReference>
<evidence type="ECO:0000313" key="7">
    <source>
        <dbReference type="EMBL" id="BAB59372.1"/>
    </source>
</evidence>
<gene>
    <name evidence="7" type="ORF">TVG0239138</name>
</gene>
<dbReference type="InterPro" id="IPR027417">
    <property type="entry name" value="P-loop_NTPase"/>
</dbReference>
<dbReference type="PANTHER" id="PTHR42957">
    <property type="entry name" value="HELICASE MJ1565-RELATED"/>
    <property type="match status" value="1"/>
</dbReference>
<dbReference type="eggNOG" id="arCOG00280">
    <property type="taxonomic scope" value="Archaea"/>
</dbReference>
<dbReference type="Gene3D" id="3.40.50.300">
    <property type="entry name" value="P-loop containing nucleotide triphosphate hydrolases"/>
    <property type="match status" value="2"/>
</dbReference>
<comment type="catalytic activity">
    <reaction evidence="2">
        <text>Couples ATP hydrolysis with the unwinding of duplex DNA by translocating in the 3'-5' direction.</text>
        <dbReference type="EC" id="5.6.2.4"/>
    </reaction>
</comment>
<dbReference type="GO" id="GO:0043139">
    <property type="term" value="F:5'-3' DNA helicase activity"/>
    <property type="evidence" value="ECO:0007669"/>
    <property type="project" value="UniProtKB-EC"/>
</dbReference>
<proteinExistence type="inferred from homology"/>
<dbReference type="STRING" id="273116.gene:9381001"/>
<evidence type="ECO:0000256" key="3">
    <source>
        <dbReference type="ARBA" id="ARBA00048954"/>
    </source>
</evidence>
<dbReference type="PaxDb" id="273116-14324444"/>
<dbReference type="PhylomeDB" id="Q97C74"/>
<comment type="catalytic activity">
    <reaction evidence="4">
        <text>ATP + H2O = ADP + phosphate + H(+)</text>
        <dbReference type="Rhea" id="RHEA:13065"/>
        <dbReference type="ChEBI" id="CHEBI:15377"/>
        <dbReference type="ChEBI" id="CHEBI:15378"/>
        <dbReference type="ChEBI" id="CHEBI:30616"/>
        <dbReference type="ChEBI" id="CHEBI:43474"/>
        <dbReference type="ChEBI" id="CHEBI:456216"/>
        <dbReference type="EC" id="5.6.2.4"/>
    </reaction>
</comment>
<evidence type="ECO:0000259" key="6">
    <source>
        <dbReference type="Pfam" id="PF09378"/>
    </source>
</evidence>
<keyword evidence="8" id="KW-1185">Reference proteome</keyword>
<organism evidence="7 8">
    <name type="scientific">Thermoplasma volcanium (strain ATCC 51530 / DSM 4299 / JCM 9571 / NBRC 15438 / GSS1)</name>
    <dbReference type="NCBI Taxonomy" id="273116"/>
    <lineage>
        <taxon>Archaea</taxon>
        <taxon>Methanobacteriati</taxon>
        <taxon>Thermoplasmatota</taxon>
        <taxon>Thermoplasmata</taxon>
        <taxon>Thermoplasmatales</taxon>
        <taxon>Thermoplasmataceae</taxon>
        <taxon>Thermoplasma</taxon>
    </lineage>
</organism>
<dbReference type="GO" id="GO:0043138">
    <property type="term" value="F:3'-5' DNA helicase activity"/>
    <property type="evidence" value="ECO:0007669"/>
    <property type="project" value="UniProtKB-EC"/>
</dbReference>
<evidence type="ECO:0000313" key="8">
    <source>
        <dbReference type="Proteomes" id="UP000001017"/>
    </source>
</evidence>
<dbReference type="HOGENOM" id="CLU_023842_2_0_2"/>
<comment type="similarity">
    <text evidence="1">Belongs to the HerA family.</text>
</comment>
<feature type="domain" description="Helicase HerA barrel" evidence="6">
    <location>
        <begin position="8"/>
        <end position="93"/>
    </location>
</feature>
<reference evidence="7 8" key="2">
    <citation type="journal article" date="2000" name="Proc. Natl. Acad. Sci. U.S.A.">
        <title>Archaeal adaptation to higher temperatures revealed by genomic sequence of Thermoplasma volcanium.</title>
        <authorList>
            <person name="Kawashima T."/>
            <person name="Amano N."/>
            <person name="Koike H."/>
            <person name="Makino S."/>
            <person name="Higuchi S."/>
            <person name="Kawashima-Ohya Y."/>
            <person name="Watanabe K."/>
            <person name="Yamazaki M."/>
            <person name="Kanehori K."/>
            <person name="Kawamoto T."/>
            <person name="Nunoshiba T."/>
            <person name="Yamamoto Y."/>
            <person name="Aramaki H."/>
            <person name="Makino K."/>
            <person name="Suzuki M."/>
        </authorList>
    </citation>
    <scope>NUCLEOTIDE SEQUENCE [LARGE SCALE GENOMIC DNA]</scope>
    <source>
        <strain evidence="8">ATCC 51530 / DSM 4299 / JCM 9571 / NBRC 15438 / GSS1</strain>
    </source>
</reference>
<feature type="domain" description="Helicase HerA central" evidence="5">
    <location>
        <begin position="129"/>
        <end position="336"/>
    </location>
</feature>
<dbReference type="SUPFAM" id="SSF52540">
    <property type="entry name" value="P-loop containing nucleoside triphosphate hydrolases"/>
    <property type="match status" value="1"/>
</dbReference>
<dbReference type="InterPro" id="IPR008571">
    <property type="entry name" value="HerA-like"/>
</dbReference>
<evidence type="ECO:0000259" key="5">
    <source>
        <dbReference type="Pfam" id="PF01935"/>
    </source>
</evidence>
<dbReference type="Proteomes" id="UP000001017">
    <property type="component" value="Chromosome"/>
</dbReference>
<dbReference type="GeneID" id="1440745"/>
<dbReference type="AlphaFoldDB" id="Q97C74"/>